<dbReference type="InterPro" id="IPR036188">
    <property type="entry name" value="FAD/NAD-bd_sf"/>
</dbReference>
<keyword evidence="9 10" id="KW-0520">NAD</keyword>
<dbReference type="Pfam" id="PF01134">
    <property type="entry name" value="GIDA"/>
    <property type="match status" value="1"/>
</dbReference>
<proteinExistence type="inferred from homology"/>
<dbReference type="KEGG" id="cmic:caldi_04320"/>
<evidence type="ECO:0000256" key="1">
    <source>
        <dbReference type="ARBA" id="ARBA00001974"/>
    </source>
</evidence>
<evidence type="ECO:0000256" key="6">
    <source>
        <dbReference type="ARBA" id="ARBA00022694"/>
    </source>
</evidence>
<dbReference type="RefSeq" id="WP_264843476.1">
    <property type="nucleotide sequence ID" value="NZ_AP025628.1"/>
</dbReference>
<dbReference type="GO" id="GO:0050660">
    <property type="term" value="F:flavin adenine dinucleotide binding"/>
    <property type="evidence" value="ECO:0007669"/>
    <property type="project" value="UniProtKB-UniRule"/>
</dbReference>
<dbReference type="InterPro" id="IPR004417">
    <property type="entry name" value="TrmFO"/>
</dbReference>
<comment type="cofactor">
    <cofactor evidence="1 10">
        <name>FAD</name>
        <dbReference type="ChEBI" id="CHEBI:57692"/>
    </cofactor>
</comment>
<evidence type="ECO:0000259" key="11">
    <source>
        <dbReference type="Pfam" id="PF01134"/>
    </source>
</evidence>
<evidence type="ECO:0000256" key="2">
    <source>
        <dbReference type="ARBA" id="ARBA00022490"/>
    </source>
</evidence>
<dbReference type="HAMAP" id="MF_01037">
    <property type="entry name" value="TrmFO"/>
    <property type="match status" value="1"/>
</dbReference>
<dbReference type="AlphaFoldDB" id="A0AA35CI32"/>
<name>A0AA35CI32_9FIRM</name>
<keyword evidence="5 10" id="KW-0808">Transferase</keyword>
<dbReference type="InterPro" id="IPR002218">
    <property type="entry name" value="MnmG-rel"/>
</dbReference>
<comment type="similarity">
    <text evidence="10">Belongs to the MnmG family. TrmFO subfamily.</text>
</comment>
<keyword evidence="6 10" id="KW-0819">tRNA processing</keyword>
<dbReference type="Proteomes" id="UP001163687">
    <property type="component" value="Chromosome"/>
</dbReference>
<evidence type="ECO:0000256" key="5">
    <source>
        <dbReference type="ARBA" id="ARBA00022679"/>
    </source>
</evidence>
<keyword evidence="4 10" id="KW-0285">Flavoprotein</keyword>
<evidence type="ECO:0000256" key="9">
    <source>
        <dbReference type="ARBA" id="ARBA00023027"/>
    </source>
</evidence>
<dbReference type="Gene3D" id="3.50.50.60">
    <property type="entry name" value="FAD/NAD(P)-binding domain"/>
    <property type="match status" value="2"/>
</dbReference>
<dbReference type="GO" id="GO:0005829">
    <property type="term" value="C:cytosol"/>
    <property type="evidence" value="ECO:0007669"/>
    <property type="project" value="TreeGrafter"/>
</dbReference>
<gene>
    <name evidence="10 12" type="primary">trmFO</name>
    <name evidence="12" type="ORF">caldi_04320</name>
</gene>
<dbReference type="PANTHER" id="PTHR11806">
    <property type="entry name" value="GLUCOSE INHIBITED DIVISION PROTEIN A"/>
    <property type="match status" value="1"/>
</dbReference>
<organism evidence="12 13">
    <name type="scientific">Caldinitratiruptor microaerophilus</name>
    <dbReference type="NCBI Taxonomy" id="671077"/>
    <lineage>
        <taxon>Bacteria</taxon>
        <taxon>Bacillati</taxon>
        <taxon>Bacillota</taxon>
        <taxon>Clostridia</taxon>
        <taxon>Eubacteriales</taxon>
        <taxon>Symbiobacteriaceae</taxon>
        <taxon>Caldinitratiruptor</taxon>
    </lineage>
</organism>
<keyword evidence="8 10" id="KW-0521">NADP</keyword>
<feature type="binding site" evidence="10">
    <location>
        <begin position="6"/>
        <end position="11"/>
    </location>
    <ligand>
        <name>FAD</name>
        <dbReference type="ChEBI" id="CHEBI:57692"/>
    </ligand>
</feature>
<evidence type="ECO:0000256" key="10">
    <source>
        <dbReference type="HAMAP-Rule" id="MF_01037"/>
    </source>
</evidence>
<dbReference type="EC" id="2.1.1.74" evidence="10"/>
<keyword evidence="3 10" id="KW-0489">Methyltransferase</keyword>
<evidence type="ECO:0000256" key="3">
    <source>
        <dbReference type="ARBA" id="ARBA00022603"/>
    </source>
</evidence>
<comment type="function">
    <text evidence="10">Catalyzes the folate-dependent formation of 5-methyl-uridine at position 54 (M-5-U54) in all tRNAs.</text>
</comment>
<dbReference type="SUPFAM" id="SSF51905">
    <property type="entry name" value="FAD/NAD(P)-binding domain"/>
    <property type="match status" value="1"/>
</dbReference>
<evidence type="ECO:0000313" key="12">
    <source>
        <dbReference type="EMBL" id="BDG59342.1"/>
    </source>
</evidence>
<comment type="subcellular location">
    <subcellularLocation>
        <location evidence="10">Cytoplasm</location>
    </subcellularLocation>
</comment>
<keyword evidence="13" id="KW-1185">Reference proteome</keyword>
<dbReference type="NCBIfam" id="NF003739">
    <property type="entry name" value="PRK05335.1"/>
    <property type="match status" value="1"/>
</dbReference>
<comment type="catalytic activity">
    <reaction evidence="10">
        <text>uridine(54) in tRNA + (6R)-5,10-methylene-5,6,7,8-tetrahydrofolate + NADPH + H(+) = 5-methyluridine(54) in tRNA + (6S)-5,6,7,8-tetrahydrofolate + NADP(+)</text>
        <dbReference type="Rhea" id="RHEA:62372"/>
        <dbReference type="Rhea" id="RHEA-COMP:10167"/>
        <dbReference type="Rhea" id="RHEA-COMP:10193"/>
        <dbReference type="ChEBI" id="CHEBI:15378"/>
        <dbReference type="ChEBI" id="CHEBI:15636"/>
        <dbReference type="ChEBI" id="CHEBI:57453"/>
        <dbReference type="ChEBI" id="CHEBI:57783"/>
        <dbReference type="ChEBI" id="CHEBI:58349"/>
        <dbReference type="ChEBI" id="CHEBI:65315"/>
        <dbReference type="ChEBI" id="CHEBI:74447"/>
        <dbReference type="EC" id="2.1.1.74"/>
    </reaction>
</comment>
<dbReference type="PROSITE" id="PS01281">
    <property type="entry name" value="GIDA_2"/>
    <property type="match status" value="1"/>
</dbReference>
<evidence type="ECO:0000256" key="8">
    <source>
        <dbReference type="ARBA" id="ARBA00022857"/>
    </source>
</evidence>
<keyword evidence="7 10" id="KW-0274">FAD</keyword>
<evidence type="ECO:0000313" key="13">
    <source>
        <dbReference type="Proteomes" id="UP001163687"/>
    </source>
</evidence>
<dbReference type="GO" id="GO:0002098">
    <property type="term" value="P:tRNA wobble uridine modification"/>
    <property type="evidence" value="ECO:0007669"/>
    <property type="project" value="TreeGrafter"/>
</dbReference>
<dbReference type="PANTHER" id="PTHR11806:SF2">
    <property type="entry name" value="METHYLENETETRAHYDROFOLATE--TRNA-(URACIL-5-)-METHYLTRANSFERASE TRMFO"/>
    <property type="match status" value="1"/>
</dbReference>
<evidence type="ECO:0000256" key="7">
    <source>
        <dbReference type="ARBA" id="ARBA00022827"/>
    </source>
</evidence>
<evidence type="ECO:0000256" key="4">
    <source>
        <dbReference type="ARBA" id="ARBA00022630"/>
    </source>
</evidence>
<reference evidence="12" key="1">
    <citation type="submission" date="2022-03" db="EMBL/GenBank/DDBJ databases">
        <title>Complete genome sequence of Caldinitratiruptor microaerophilus.</title>
        <authorList>
            <person name="Mukaiyama R."/>
            <person name="Nishiyama T."/>
            <person name="Ueda K."/>
        </authorList>
    </citation>
    <scope>NUCLEOTIDE SEQUENCE</scope>
    <source>
        <strain evidence="12">JCM 16183</strain>
    </source>
</reference>
<keyword evidence="2 10" id="KW-0963">Cytoplasm</keyword>
<protein>
    <recommendedName>
        <fullName evidence="10">Methylenetetrahydrofolate--tRNA-(uracil-5-)-methyltransferase TrmFO</fullName>
        <ecNumber evidence="10">2.1.1.74</ecNumber>
    </recommendedName>
    <alternativeName>
        <fullName evidence="10">Folate-dependent tRNA (uracil-5-)-methyltransferase</fullName>
    </alternativeName>
    <alternativeName>
        <fullName evidence="10">Folate-dependent tRNA(M-5-U54)-methyltransferase</fullName>
    </alternativeName>
</protein>
<sequence>MITVIGAGLAGSEAAWQAARRGVRVHLYEMRPVRSTAVHRTDRFAELVCSNSLRGAALENAAGLLKEELRRLGSLIMAAADANAVPAGGALAVDREGFSAAVTRALEEHPLVTIHREEVRQIPPEGIVVIATGPLTSDALAEDIRRFTGEEYLSFYDAASPIVTVESLDMTKLYRASRYGKGEGTEYLNAPMTREEYEAFWSELVRAEVATPHNPEDRNVCFFEGCLPVEELARRGPDTLRFGPMKPVGLPDPRTGREPYAVVQLRQDNAAATLYNLVGFQTGLRWGEQQRIFRMIPGLERAEFVRFGVMHRNTFIKSPRVLLPTLQTRRRPTLFFAGQMTGVEGYVESAAGGLVAGVNAARLALGQDPVVFPPETAVGALARYITEADPENFQPMNIAFGLLPPVPGSGGKRERHRRAAEAALRALEAFLPVIEPEPAGVGQEMTVSEATTARKNET</sequence>
<dbReference type="InterPro" id="IPR040131">
    <property type="entry name" value="MnmG_N"/>
</dbReference>
<feature type="domain" description="MnmG N-terminal" evidence="11">
    <location>
        <begin position="2"/>
        <end position="367"/>
    </location>
</feature>
<dbReference type="InterPro" id="IPR020595">
    <property type="entry name" value="MnmG-rel_CS"/>
</dbReference>
<dbReference type="GO" id="GO:0030488">
    <property type="term" value="P:tRNA methylation"/>
    <property type="evidence" value="ECO:0007669"/>
    <property type="project" value="TreeGrafter"/>
</dbReference>
<dbReference type="NCBIfam" id="TIGR00137">
    <property type="entry name" value="gid_trmFO"/>
    <property type="match status" value="1"/>
</dbReference>
<dbReference type="EMBL" id="AP025628">
    <property type="protein sequence ID" value="BDG59342.1"/>
    <property type="molecule type" value="Genomic_DNA"/>
</dbReference>
<comment type="catalytic activity">
    <reaction evidence="10">
        <text>uridine(54) in tRNA + (6R)-5,10-methylene-5,6,7,8-tetrahydrofolate + NADH + H(+) = 5-methyluridine(54) in tRNA + (6S)-5,6,7,8-tetrahydrofolate + NAD(+)</text>
        <dbReference type="Rhea" id="RHEA:16873"/>
        <dbReference type="Rhea" id="RHEA-COMP:10167"/>
        <dbReference type="Rhea" id="RHEA-COMP:10193"/>
        <dbReference type="ChEBI" id="CHEBI:15378"/>
        <dbReference type="ChEBI" id="CHEBI:15636"/>
        <dbReference type="ChEBI" id="CHEBI:57453"/>
        <dbReference type="ChEBI" id="CHEBI:57540"/>
        <dbReference type="ChEBI" id="CHEBI:57945"/>
        <dbReference type="ChEBI" id="CHEBI:65315"/>
        <dbReference type="ChEBI" id="CHEBI:74447"/>
        <dbReference type="EC" id="2.1.1.74"/>
    </reaction>
</comment>
<accession>A0AA35CI32</accession>
<dbReference type="GO" id="GO:0047151">
    <property type="term" value="F:tRNA (uracil(54)-C5)-methyltransferase activity, 5,10-methylenetetrahydrofolate-dependent"/>
    <property type="evidence" value="ECO:0007669"/>
    <property type="project" value="UniProtKB-UniRule"/>
</dbReference>